<dbReference type="PANTHER" id="PTHR42887:SF2">
    <property type="entry name" value="OS12G0638800 PROTEIN"/>
    <property type="match status" value="1"/>
</dbReference>
<dbReference type="PANTHER" id="PTHR42887">
    <property type="entry name" value="OS12G0638800 PROTEIN"/>
    <property type="match status" value="1"/>
</dbReference>
<dbReference type="Proteomes" id="UP000199109">
    <property type="component" value="Unassembled WGS sequence"/>
</dbReference>
<organism evidence="6 7">
    <name type="scientific">Pricia antarctica</name>
    <dbReference type="NCBI Taxonomy" id="641691"/>
    <lineage>
        <taxon>Bacteria</taxon>
        <taxon>Pseudomonadati</taxon>
        <taxon>Bacteroidota</taxon>
        <taxon>Flavobacteriia</taxon>
        <taxon>Flavobacteriales</taxon>
        <taxon>Flavobacteriaceae</taxon>
        <taxon>Pricia</taxon>
    </lineage>
</organism>
<dbReference type="SUPFAM" id="SSF160996">
    <property type="entry name" value="HI0933 insert domain-like"/>
    <property type="match status" value="1"/>
</dbReference>
<dbReference type="STRING" id="641691.SAMN05421636_10169"/>
<dbReference type="Gene3D" id="2.40.30.10">
    <property type="entry name" value="Translation factors"/>
    <property type="match status" value="1"/>
</dbReference>
<dbReference type="InterPro" id="IPR057661">
    <property type="entry name" value="RsdA/BaiN/AoA(So)_Rossmann"/>
</dbReference>
<dbReference type="Pfam" id="PF03486">
    <property type="entry name" value="HI0933_like"/>
    <property type="match status" value="1"/>
</dbReference>
<evidence type="ECO:0008006" key="8">
    <source>
        <dbReference type="Google" id="ProtNLM"/>
    </source>
</evidence>
<dbReference type="SUPFAM" id="SSF51905">
    <property type="entry name" value="FAD/NAD(P)-binding domain"/>
    <property type="match status" value="1"/>
</dbReference>
<dbReference type="InterPro" id="IPR036188">
    <property type="entry name" value="FAD/NAD-bd_sf"/>
</dbReference>
<evidence type="ECO:0000259" key="5">
    <source>
        <dbReference type="Pfam" id="PF22780"/>
    </source>
</evidence>
<name>A0A1G6VWF8_9FLAO</name>
<evidence type="ECO:0000256" key="2">
    <source>
        <dbReference type="ARBA" id="ARBA00022630"/>
    </source>
</evidence>
<reference evidence="6 7" key="1">
    <citation type="submission" date="2016-10" db="EMBL/GenBank/DDBJ databases">
        <authorList>
            <person name="de Groot N.N."/>
        </authorList>
    </citation>
    <scope>NUCLEOTIDE SEQUENCE [LARGE SCALE GENOMIC DNA]</scope>
    <source>
        <strain evidence="6 7">DSM 23421</strain>
    </source>
</reference>
<proteinExistence type="predicted"/>
<evidence type="ECO:0000313" key="7">
    <source>
        <dbReference type="Proteomes" id="UP000199109"/>
    </source>
</evidence>
<dbReference type="OrthoDB" id="9773233at2"/>
<accession>A0A1G6VWF8</accession>
<dbReference type="InterPro" id="IPR023166">
    <property type="entry name" value="BaiN-like_dom_sf"/>
</dbReference>
<dbReference type="AlphaFoldDB" id="A0A1G6VWF8"/>
<dbReference type="InterPro" id="IPR055178">
    <property type="entry name" value="RsdA/BaiN/AoA(So)-like_dom"/>
</dbReference>
<evidence type="ECO:0000313" key="6">
    <source>
        <dbReference type="EMBL" id="SDD57146.1"/>
    </source>
</evidence>
<protein>
    <recommendedName>
        <fullName evidence="8">Flavoprotein, HI0933 family</fullName>
    </recommendedName>
</protein>
<dbReference type="Gene3D" id="1.10.8.260">
    <property type="entry name" value="HI0933 insert domain-like"/>
    <property type="match status" value="1"/>
</dbReference>
<dbReference type="InterPro" id="IPR004792">
    <property type="entry name" value="BaiN-like"/>
</dbReference>
<evidence type="ECO:0000256" key="1">
    <source>
        <dbReference type="ARBA" id="ARBA00001974"/>
    </source>
</evidence>
<evidence type="ECO:0000259" key="4">
    <source>
        <dbReference type="Pfam" id="PF03486"/>
    </source>
</evidence>
<keyword evidence="7" id="KW-1185">Reference proteome</keyword>
<feature type="domain" description="RsdA/BaiN/AoA(So)-like insert" evidence="5">
    <location>
        <begin position="213"/>
        <end position="392"/>
    </location>
</feature>
<feature type="domain" description="RsdA/BaiN/AoA(So)-like Rossmann fold-like" evidence="4">
    <location>
        <begin position="3"/>
        <end position="445"/>
    </location>
</feature>
<comment type="cofactor">
    <cofactor evidence="1">
        <name>FAD</name>
        <dbReference type="ChEBI" id="CHEBI:57692"/>
    </cofactor>
</comment>
<dbReference type="EMBL" id="FNAO01000001">
    <property type="protein sequence ID" value="SDD57146.1"/>
    <property type="molecule type" value="Genomic_DNA"/>
</dbReference>
<dbReference type="RefSeq" id="WP_091864609.1">
    <property type="nucleotide sequence ID" value="NZ_FNAO01000001.1"/>
</dbReference>
<keyword evidence="3" id="KW-0274">FAD</keyword>
<keyword evidence="2" id="KW-0285">Flavoprotein</keyword>
<evidence type="ECO:0000256" key="3">
    <source>
        <dbReference type="ARBA" id="ARBA00022827"/>
    </source>
</evidence>
<sequence>MFDVLIIGGGAAGFYSAIHIAEARPDLKIAILERGKEVLGKVKVSGGGRCNVTHAEFDPGELVKNYPRGEKELLGPFHTYCSGDTLAFFEKRGISLKIEADGRMFPVSDSSQTIIDCFLNEADRLGIRVLRHSAVIDIRRREVNLHGVSTEIGNSIANAPQGIPTSNETKSMLWEVESIKHTYHAKKIVVATGSNPKIWKLLKKLGHTLEPAVPSLFTFNIKDKRIKGIQGVSTHAAVNVLEQRLGTPKITIKLRSRETEQSLMTSEGPLLITHWGMSGPAILKLSAWGAKLLNEMKYRFRIRINWLPEYNVEGLIGLLMQIKEIEAKKTVLRTKAVDVPRRLWTNLVRASGIGETEKWAEVTKAHLESLAHQLTQSEFLVDGKSTFKEEFVTAGGVNLKEIDFKTFESKVLPGLYFAGEVIDVDAITGGFNFQNAWTGGYIAAQGIASLSSL</sequence>
<dbReference type="NCBIfam" id="TIGR00275">
    <property type="entry name" value="aminoacetone oxidase family FAD-binding enzyme"/>
    <property type="match status" value="1"/>
</dbReference>
<dbReference type="Gene3D" id="3.50.50.60">
    <property type="entry name" value="FAD/NAD(P)-binding domain"/>
    <property type="match status" value="1"/>
</dbReference>
<dbReference type="PRINTS" id="PR00368">
    <property type="entry name" value="FADPNR"/>
</dbReference>
<gene>
    <name evidence="6" type="ORF">SAMN05421636_10169</name>
</gene>
<dbReference type="Pfam" id="PF22780">
    <property type="entry name" value="HI0933_like_1st"/>
    <property type="match status" value="1"/>
</dbReference>